<dbReference type="AlphaFoldDB" id="A0A517ZQM9"/>
<dbReference type="EMBL" id="CP036276">
    <property type="protein sequence ID" value="QDU44728.1"/>
    <property type="molecule type" value="Genomic_DNA"/>
</dbReference>
<organism evidence="1 2">
    <name type="scientific">Symmachiella dynata</name>
    <dbReference type="NCBI Taxonomy" id="2527995"/>
    <lineage>
        <taxon>Bacteria</taxon>
        <taxon>Pseudomonadati</taxon>
        <taxon>Planctomycetota</taxon>
        <taxon>Planctomycetia</taxon>
        <taxon>Planctomycetales</taxon>
        <taxon>Planctomycetaceae</taxon>
        <taxon>Symmachiella</taxon>
    </lineage>
</organism>
<keyword evidence="2" id="KW-1185">Reference proteome</keyword>
<evidence type="ECO:0000313" key="2">
    <source>
        <dbReference type="Proteomes" id="UP000319383"/>
    </source>
</evidence>
<dbReference type="KEGG" id="sdyn:Mal52_32140"/>
<gene>
    <name evidence="1" type="ORF">Mal52_32140</name>
</gene>
<reference evidence="1 2" key="1">
    <citation type="submission" date="2019-02" db="EMBL/GenBank/DDBJ databases">
        <title>Deep-cultivation of Planctomycetes and their phenomic and genomic characterization uncovers novel biology.</title>
        <authorList>
            <person name="Wiegand S."/>
            <person name="Jogler M."/>
            <person name="Boedeker C."/>
            <person name="Pinto D."/>
            <person name="Vollmers J."/>
            <person name="Rivas-Marin E."/>
            <person name="Kohn T."/>
            <person name="Peeters S.H."/>
            <person name="Heuer A."/>
            <person name="Rast P."/>
            <person name="Oberbeckmann S."/>
            <person name="Bunk B."/>
            <person name="Jeske O."/>
            <person name="Meyerdierks A."/>
            <person name="Storesund J.E."/>
            <person name="Kallscheuer N."/>
            <person name="Luecker S."/>
            <person name="Lage O.M."/>
            <person name="Pohl T."/>
            <person name="Merkel B.J."/>
            <person name="Hornburger P."/>
            <person name="Mueller R.-W."/>
            <person name="Bruemmer F."/>
            <person name="Labrenz M."/>
            <person name="Spormann A.M."/>
            <person name="Op den Camp H."/>
            <person name="Overmann J."/>
            <person name="Amann R."/>
            <person name="Jetten M.S.M."/>
            <person name="Mascher T."/>
            <person name="Medema M.H."/>
            <person name="Devos D.P."/>
            <person name="Kaster A.-K."/>
            <person name="Ovreas L."/>
            <person name="Rohde M."/>
            <person name="Galperin M.Y."/>
            <person name="Jogler C."/>
        </authorList>
    </citation>
    <scope>NUCLEOTIDE SEQUENCE [LARGE SCALE GENOMIC DNA]</scope>
    <source>
        <strain evidence="1 2">Mal52</strain>
    </source>
</reference>
<protein>
    <submittedName>
        <fullName evidence="1">Uncharacterized protein</fullName>
    </submittedName>
</protein>
<accession>A0A517ZQM9</accession>
<proteinExistence type="predicted"/>
<dbReference type="Proteomes" id="UP000319383">
    <property type="component" value="Chromosome"/>
</dbReference>
<evidence type="ECO:0000313" key="1">
    <source>
        <dbReference type="EMBL" id="QDU44728.1"/>
    </source>
</evidence>
<sequence length="114" mass="13054">MQRIAARYLQEKCQQRRDGHKLSNKVYQDLPSNQDAVKAQWKLPNQLIINGTLATVNAFEVCLQMLCKSICGVGMRPALWNGRPRTTGRNRAIYRPWPRLCRKPSTPDPGLGRH</sequence>
<name>A0A517ZQM9_9PLAN</name>